<dbReference type="SUPFAM" id="SSF47413">
    <property type="entry name" value="lambda repressor-like DNA-binding domains"/>
    <property type="match status" value="1"/>
</dbReference>
<dbReference type="EMBL" id="HE601136">
    <property type="protein sequence ID" value="CAP38213.1"/>
    <property type="molecule type" value="Genomic_DNA"/>
</dbReference>
<gene>
    <name evidence="2 4" type="ORF">CBG21395</name>
    <name evidence="2" type="ORF">CBG_21395</name>
</gene>
<feature type="region of interest" description="Disordered" evidence="1">
    <location>
        <begin position="130"/>
        <end position="158"/>
    </location>
</feature>
<dbReference type="GO" id="GO:0003677">
    <property type="term" value="F:DNA binding"/>
    <property type="evidence" value="ECO:0007669"/>
    <property type="project" value="InterPro"/>
</dbReference>
<evidence type="ECO:0000313" key="4">
    <source>
        <dbReference type="WormBase" id="CBG21395"/>
    </source>
</evidence>
<dbReference type="WormBase" id="CBG21395">
    <property type="protein sequence ID" value="CBP45543"/>
    <property type="gene ID" value="WBGene00040184"/>
</dbReference>
<reference evidence="2 3" key="2">
    <citation type="journal article" date="2011" name="PLoS Genet.">
        <title>Caenorhabditis briggsae recombinant inbred line genotypes reveal inter-strain incompatibility and the evolution of recombination.</title>
        <authorList>
            <person name="Ross J.A."/>
            <person name="Koboldt D.C."/>
            <person name="Staisch J.E."/>
            <person name="Chamberlin H.M."/>
            <person name="Gupta B.P."/>
            <person name="Miller R.D."/>
            <person name="Baird S.E."/>
            <person name="Haag E.S."/>
        </authorList>
    </citation>
    <scope>NUCLEOTIDE SEQUENCE [LARGE SCALE GENOMIC DNA]</scope>
    <source>
        <strain evidence="2 3">AF16</strain>
    </source>
</reference>
<evidence type="ECO:0000256" key="1">
    <source>
        <dbReference type="SAM" id="MobiDB-lite"/>
    </source>
</evidence>
<dbReference type="InterPro" id="IPR010982">
    <property type="entry name" value="Lambda_DNA-bd_dom_sf"/>
</dbReference>
<dbReference type="InParanoid" id="A8XZZ6"/>
<dbReference type="KEGG" id="cbr:CBG_21395"/>
<dbReference type="GO" id="GO:0005634">
    <property type="term" value="C:nucleus"/>
    <property type="evidence" value="ECO:0007669"/>
    <property type="project" value="UniProtKB-ARBA"/>
</dbReference>
<dbReference type="GeneID" id="8588968"/>
<evidence type="ECO:0000313" key="2">
    <source>
        <dbReference type="EMBL" id="CAP38213.1"/>
    </source>
</evidence>
<keyword evidence="3" id="KW-1185">Reference proteome</keyword>
<dbReference type="Gene3D" id="1.10.10.10">
    <property type="entry name" value="Winged helix-like DNA-binding domain superfamily/Winged helix DNA-binding domain"/>
    <property type="match status" value="1"/>
</dbReference>
<feature type="compositionally biased region" description="Low complexity" evidence="1">
    <location>
        <begin position="143"/>
        <end position="158"/>
    </location>
</feature>
<proteinExistence type="predicted"/>
<dbReference type="RefSeq" id="XP_002646969.1">
    <property type="nucleotide sequence ID" value="XM_002646923.1"/>
</dbReference>
<sequence length="158" mass="17856">MTANIRQKKVAAALLLLQEQESVLLTLNQYMISTEQTKVKKSVENFYRIVFRNIWVWNLNILTFLRNLCSDDISRIDSIPAPVRIHIFLKYAREGRSQNYLAQDLGISQFTVSRIVNNVVDKLKSSDASTIAPGLTPEEFHGTPSTTYSGSSESSDTQ</sequence>
<evidence type="ECO:0000313" key="3">
    <source>
        <dbReference type="Proteomes" id="UP000008549"/>
    </source>
</evidence>
<dbReference type="HOGENOM" id="CLU_1670919_0_0_1"/>
<reference evidence="2 3" key="1">
    <citation type="journal article" date="2003" name="PLoS Biol.">
        <title>The genome sequence of Caenorhabditis briggsae: a platform for comparative genomics.</title>
        <authorList>
            <person name="Stein L.D."/>
            <person name="Bao Z."/>
            <person name="Blasiar D."/>
            <person name="Blumenthal T."/>
            <person name="Brent M.R."/>
            <person name="Chen N."/>
            <person name="Chinwalla A."/>
            <person name="Clarke L."/>
            <person name="Clee C."/>
            <person name="Coghlan A."/>
            <person name="Coulson A."/>
            <person name="D'Eustachio P."/>
            <person name="Fitch D.H."/>
            <person name="Fulton L.A."/>
            <person name="Fulton R.E."/>
            <person name="Griffiths-Jones S."/>
            <person name="Harris T.W."/>
            <person name="Hillier L.W."/>
            <person name="Kamath R."/>
            <person name="Kuwabara P.E."/>
            <person name="Mardis E.R."/>
            <person name="Marra M.A."/>
            <person name="Miner T.L."/>
            <person name="Minx P."/>
            <person name="Mullikin J.C."/>
            <person name="Plumb R.W."/>
            <person name="Rogers J."/>
            <person name="Schein J.E."/>
            <person name="Sohrmann M."/>
            <person name="Spieth J."/>
            <person name="Stajich J.E."/>
            <person name="Wei C."/>
            <person name="Willey D."/>
            <person name="Wilson R.K."/>
            <person name="Durbin R."/>
            <person name="Waterston R.H."/>
        </authorList>
    </citation>
    <scope>NUCLEOTIDE SEQUENCE [LARGE SCALE GENOMIC DNA]</scope>
    <source>
        <strain evidence="2 3">AF16</strain>
    </source>
</reference>
<dbReference type="InterPro" id="IPR036388">
    <property type="entry name" value="WH-like_DNA-bd_sf"/>
</dbReference>
<accession>A8XZZ6</accession>
<protein>
    <submittedName>
        <fullName evidence="2">Protein CBG21395</fullName>
    </submittedName>
</protein>
<dbReference type="Proteomes" id="UP000008549">
    <property type="component" value="Unassembled WGS sequence"/>
</dbReference>
<dbReference type="AlphaFoldDB" id="A8XZZ6"/>
<dbReference type="CTD" id="8588968"/>
<name>A8XZZ6_CAEBR</name>
<organism evidence="2 3">
    <name type="scientific">Caenorhabditis briggsae</name>
    <dbReference type="NCBI Taxonomy" id="6238"/>
    <lineage>
        <taxon>Eukaryota</taxon>
        <taxon>Metazoa</taxon>
        <taxon>Ecdysozoa</taxon>
        <taxon>Nematoda</taxon>
        <taxon>Chromadorea</taxon>
        <taxon>Rhabditida</taxon>
        <taxon>Rhabditina</taxon>
        <taxon>Rhabditomorpha</taxon>
        <taxon>Rhabditoidea</taxon>
        <taxon>Rhabditidae</taxon>
        <taxon>Peloderinae</taxon>
        <taxon>Caenorhabditis</taxon>
    </lineage>
</organism>